<organism evidence="2 3">
    <name type="scientific">Eumeta variegata</name>
    <name type="common">Bagworm moth</name>
    <name type="synonym">Eumeta japonica</name>
    <dbReference type="NCBI Taxonomy" id="151549"/>
    <lineage>
        <taxon>Eukaryota</taxon>
        <taxon>Metazoa</taxon>
        <taxon>Ecdysozoa</taxon>
        <taxon>Arthropoda</taxon>
        <taxon>Hexapoda</taxon>
        <taxon>Insecta</taxon>
        <taxon>Pterygota</taxon>
        <taxon>Neoptera</taxon>
        <taxon>Endopterygota</taxon>
        <taxon>Lepidoptera</taxon>
        <taxon>Glossata</taxon>
        <taxon>Ditrysia</taxon>
        <taxon>Tineoidea</taxon>
        <taxon>Psychidae</taxon>
        <taxon>Oiketicinae</taxon>
        <taxon>Eumeta</taxon>
    </lineage>
</organism>
<feature type="region of interest" description="Disordered" evidence="1">
    <location>
        <begin position="392"/>
        <end position="488"/>
    </location>
</feature>
<comment type="caution">
    <text evidence="2">The sequence shown here is derived from an EMBL/GenBank/DDBJ whole genome shotgun (WGS) entry which is preliminary data.</text>
</comment>
<feature type="region of interest" description="Disordered" evidence="1">
    <location>
        <begin position="1"/>
        <end position="41"/>
    </location>
</feature>
<reference evidence="2 3" key="1">
    <citation type="journal article" date="2019" name="Commun. Biol.">
        <title>The bagworm genome reveals a unique fibroin gene that provides high tensile strength.</title>
        <authorList>
            <person name="Kono N."/>
            <person name="Nakamura H."/>
            <person name="Ohtoshi R."/>
            <person name="Tomita M."/>
            <person name="Numata K."/>
            <person name="Arakawa K."/>
        </authorList>
    </citation>
    <scope>NUCLEOTIDE SEQUENCE [LARGE SCALE GENOMIC DNA]</scope>
</reference>
<sequence length="488" mass="56522">MRREDVHAKRNDRRWPPRYGKGIDKERERERGIVKESGKESEIVSAKRTKAIEQGVQNRSKEILDTKIIIILTSLELMSRKRIHMRGRSLATSSKSLESRGENRQQIEHDDKNLDLRRPYNINDENSEPPPPGFEVQSSRNPFHTNNNSSFPPSIRERDRSLRNNTPDLYEKCVSQDMEDNNGRCEKEIVSNDLLTNEENGLATDQAGKTVQSQASIAENEEKTPTSSDIKCFDAILDIHEYETDFDDNSFKLQDVANKLVPETSKWELEDQACTTAQVGSDKLDNNQTHNPADNIKVTSDVIVRAEKAIFARAINAIRPIETRTKSVSKERSIKCFSDDHESIRNIQITLPVNINKDRSIEVKAENSEKRKSIKERLGSKVSQPIYSQLADNTRRDSDHAYKSSYSASERNLESERNRDRRRKYSTDNSKEIGKKTESDKNYRHERHGTDKSHEKERDQNRAREREHLRHREKTLLRRNDLAKMIKS</sequence>
<dbReference type="STRING" id="151549.A0A4C2A875"/>
<evidence type="ECO:0000313" key="2">
    <source>
        <dbReference type="EMBL" id="GBP96308.1"/>
    </source>
</evidence>
<feature type="compositionally biased region" description="Polar residues" evidence="1">
    <location>
        <begin position="207"/>
        <end position="217"/>
    </location>
</feature>
<feature type="compositionally biased region" description="Polar residues" evidence="1">
    <location>
        <begin position="136"/>
        <end position="152"/>
    </location>
</feature>
<evidence type="ECO:0000313" key="3">
    <source>
        <dbReference type="Proteomes" id="UP000299102"/>
    </source>
</evidence>
<keyword evidence="3" id="KW-1185">Reference proteome</keyword>
<feature type="region of interest" description="Disordered" evidence="1">
    <location>
        <begin position="87"/>
        <end position="161"/>
    </location>
</feature>
<protein>
    <submittedName>
        <fullName evidence="2">Uncharacterized protein</fullName>
    </submittedName>
</protein>
<feature type="compositionally biased region" description="Basic and acidic residues" evidence="1">
    <location>
        <begin position="411"/>
        <end position="488"/>
    </location>
</feature>
<feature type="compositionally biased region" description="Basic and acidic residues" evidence="1">
    <location>
        <begin position="393"/>
        <end position="402"/>
    </location>
</feature>
<dbReference type="Proteomes" id="UP000299102">
    <property type="component" value="Unassembled WGS sequence"/>
</dbReference>
<feature type="region of interest" description="Disordered" evidence="1">
    <location>
        <begin position="198"/>
        <end position="223"/>
    </location>
</feature>
<name>A0A4C2A875_EUMVA</name>
<accession>A0A4C2A875</accession>
<proteinExistence type="predicted"/>
<evidence type="ECO:0000256" key="1">
    <source>
        <dbReference type="SAM" id="MobiDB-lite"/>
    </source>
</evidence>
<dbReference type="AlphaFoldDB" id="A0A4C2A875"/>
<gene>
    <name evidence="2" type="ORF">EVAR_103774_1</name>
</gene>
<feature type="compositionally biased region" description="Basic and acidic residues" evidence="1">
    <location>
        <begin position="97"/>
        <end position="118"/>
    </location>
</feature>
<dbReference type="OrthoDB" id="106784at2759"/>
<dbReference type="EMBL" id="BGZK01002767">
    <property type="protein sequence ID" value="GBP96308.1"/>
    <property type="molecule type" value="Genomic_DNA"/>
</dbReference>